<evidence type="ECO:0000313" key="2">
    <source>
        <dbReference type="Proteomes" id="UP000614047"/>
    </source>
</evidence>
<proteinExistence type="predicted"/>
<protein>
    <submittedName>
        <fullName evidence="1">Uncharacterized protein</fullName>
    </submittedName>
</protein>
<organism evidence="1 2">
    <name type="scientific">Actinomadura viridis</name>
    <dbReference type="NCBI Taxonomy" id="58110"/>
    <lineage>
        <taxon>Bacteria</taxon>
        <taxon>Bacillati</taxon>
        <taxon>Actinomycetota</taxon>
        <taxon>Actinomycetes</taxon>
        <taxon>Streptosporangiales</taxon>
        <taxon>Thermomonosporaceae</taxon>
        <taxon>Actinomadura</taxon>
    </lineage>
</organism>
<sequence>MGFSARLAKTIHNLPSMIYNPANRAMPEKSYL</sequence>
<dbReference type="EMBL" id="JADOUA010000001">
    <property type="protein sequence ID" value="MBG6092908.1"/>
    <property type="molecule type" value="Genomic_DNA"/>
</dbReference>
<gene>
    <name evidence="1" type="ORF">IW256_007021</name>
</gene>
<keyword evidence="2" id="KW-1185">Reference proteome</keyword>
<reference evidence="1" key="1">
    <citation type="submission" date="2020-11" db="EMBL/GenBank/DDBJ databases">
        <title>Sequencing the genomes of 1000 actinobacteria strains.</title>
        <authorList>
            <person name="Klenk H.-P."/>
        </authorList>
    </citation>
    <scope>NUCLEOTIDE SEQUENCE</scope>
    <source>
        <strain evidence="1">DSM 43175</strain>
    </source>
</reference>
<name>A0A931DQI8_9ACTN</name>
<evidence type="ECO:0000313" key="1">
    <source>
        <dbReference type="EMBL" id="MBG6092908.1"/>
    </source>
</evidence>
<comment type="caution">
    <text evidence="1">The sequence shown here is derived from an EMBL/GenBank/DDBJ whole genome shotgun (WGS) entry which is preliminary data.</text>
</comment>
<accession>A0A931DQI8</accession>
<dbReference type="AlphaFoldDB" id="A0A931DQI8"/>
<dbReference type="Proteomes" id="UP000614047">
    <property type="component" value="Unassembled WGS sequence"/>
</dbReference>